<sequence length="139" mass="16118">MLSQLVYVSKRKKNCTEEEIDKILAKCKQNNPALSITGVLLYSKDKFIQLVEGNSQRIMDLYDIIKKDERHESCVMISYNPIEEKTFPSWHMGSKKIEESNINFETTISKEDEKIFNSILMGTANDGDKVVKTLRKFFD</sequence>
<evidence type="ECO:0000313" key="2">
    <source>
        <dbReference type="EMBL" id="MBL0766871.1"/>
    </source>
</evidence>
<dbReference type="Gene3D" id="3.30.70.100">
    <property type="match status" value="1"/>
</dbReference>
<reference evidence="2" key="1">
    <citation type="submission" date="2021-01" db="EMBL/GenBank/DDBJ databases">
        <title>Marivirga sp. nov., isolated from intertidal surface sediments.</title>
        <authorList>
            <person name="Zhang M."/>
        </authorList>
    </citation>
    <scope>NUCLEOTIDE SEQUENCE</scope>
    <source>
        <strain evidence="2">SM1354</strain>
    </source>
</reference>
<comment type="caution">
    <text evidence="2">The sequence shown here is derived from an EMBL/GenBank/DDBJ whole genome shotgun (WGS) entry which is preliminary data.</text>
</comment>
<proteinExistence type="predicted"/>
<evidence type="ECO:0000313" key="3">
    <source>
        <dbReference type="Proteomes" id="UP000642920"/>
    </source>
</evidence>
<dbReference type="InterPro" id="IPR036046">
    <property type="entry name" value="Acylphosphatase-like_dom_sf"/>
</dbReference>
<dbReference type="PROSITE" id="PS50925">
    <property type="entry name" value="BLUF"/>
    <property type="match status" value="1"/>
</dbReference>
<dbReference type="AlphaFoldDB" id="A0A937ADA4"/>
<dbReference type="Pfam" id="PF04940">
    <property type="entry name" value="BLUF"/>
    <property type="match status" value="1"/>
</dbReference>
<dbReference type="SMART" id="SM01034">
    <property type="entry name" value="BLUF"/>
    <property type="match status" value="1"/>
</dbReference>
<dbReference type="InterPro" id="IPR007024">
    <property type="entry name" value="BLUF_domain"/>
</dbReference>
<evidence type="ECO:0000259" key="1">
    <source>
        <dbReference type="PROSITE" id="PS50925"/>
    </source>
</evidence>
<accession>A0A937ADA4</accession>
<dbReference type="RefSeq" id="WP_201923879.1">
    <property type="nucleotide sequence ID" value="NZ_JAERQG010000004.1"/>
</dbReference>
<dbReference type="GO" id="GO:0009882">
    <property type="term" value="F:blue light photoreceptor activity"/>
    <property type="evidence" value="ECO:0007669"/>
    <property type="project" value="InterPro"/>
</dbReference>
<gene>
    <name evidence="2" type="ORF">JKP34_16500</name>
</gene>
<feature type="domain" description="BLUF" evidence="1">
    <location>
        <begin position="2"/>
        <end position="93"/>
    </location>
</feature>
<dbReference type="EMBL" id="JAERQG010000004">
    <property type="protein sequence ID" value="MBL0766871.1"/>
    <property type="molecule type" value="Genomic_DNA"/>
</dbReference>
<name>A0A937ADA4_9BACT</name>
<dbReference type="SUPFAM" id="SSF54975">
    <property type="entry name" value="Acylphosphatase/BLUF domain-like"/>
    <property type="match status" value="1"/>
</dbReference>
<organism evidence="2 3">
    <name type="scientific">Marivirga atlantica</name>
    <dbReference type="NCBI Taxonomy" id="1548457"/>
    <lineage>
        <taxon>Bacteria</taxon>
        <taxon>Pseudomonadati</taxon>
        <taxon>Bacteroidota</taxon>
        <taxon>Cytophagia</taxon>
        <taxon>Cytophagales</taxon>
        <taxon>Marivirgaceae</taxon>
        <taxon>Marivirga</taxon>
    </lineage>
</organism>
<dbReference type="Proteomes" id="UP000642920">
    <property type="component" value="Unassembled WGS sequence"/>
</dbReference>
<keyword evidence="3" id="KW-1185">Reference proteome</keyword>
<dbReference type="GO" id="GO:0071949">
    <property type="term" value="F:FAD binding"/>
    <property type="evidence" value="ECO:0007669"/>
    <property type="project" value="InterPro"/>
</dbReference>
<protein>
    <submittedName>
        <fullName evidence="2">BLUF domain-containing protein</fullName>
    </submittedName>
</protein>